<dbReference type="EMBL" id="BJOD01000046">
    <property type="protein sequence ID" value="GED27645.1"/>
    <property type="molecule type" value="Genomic_DNA"/>
</dbReference>
<proteinExistence type="inferred from homology"/>
<gene>
    <name evidence="4" type="primary">besA_3</name>
    <name evidence="4" type="ORF">BAG01nite_37470</name>
    <name evidence="5" type="ORF">EB820_00590</name>
</gene>
<dbReference type="GO" id="GO:0016788">
    <property type="term" value="F:hydrolase activity, acting on ester bonds"/>
    <property type="evidence" value="ECO:0007669"/>
    <property type="project" value="TreeGrafter"/>
</dbReference>
<dbReference type="PANTHER" id="PTHR40841">
    <property type="entry name" value="SIDEROPHORE TRIACETYLFUSARININE C ESTERASE"/>
    <property type="match status" value="1"/>
</dbReference>
<dbReference type="InterPro" id="IPR052558">
    <property type="entry name" value="Siderophore_Hydrolase_D"/>
</dbReference>
<evidence type="ECO:0000313" key="7">
    <source>
        <dbReference type="Proteomes" id="UP000317180"/>
    </source>
</evidence>
<dbReference type="SUPFAM" id="SSF53474">
    <property type="entry name" value="alpha/beta-Hydrolases"/>
    <property type="match status" value="1"/>
</dbReference>
<dbReference type="Pfam" id="PF00756">
    <property type="entry name" value="Esterase"/>
    <property type="match status" value="1"/>
</dbReference>
<evidence type="ECO:0000256" key="1">
    <source>
        <dbReference type="ARBA" id="ARBA00005622"/>
    </source>
</evidence>
<keyword evidence="2 5" id="KW-0378">Hydrolase</keyword>
<protein>
    <submittedName>
        <fullName evidence="5">Alpha/beta hydrolase</fullName>
    </submittedName>
    <submittedName>
        <fullName evidence="4">Ferri-bacillibactin esterase BesA</fullName>
    </submittedName>
</protein>
<dbReference type="Gene3D" id="3.40.50.1820">
    <property type="entry name" value="alpha/beta hydrolase"/>
    <property type="match status" value="1"/>
</dbReference>
<keyword evidence="7" id="KW-1185">Reference proteome</keyword>
<sequence>MNKMTERPHIAERCFEYEMTSSRQLDYRILIATPKDEPPPSGYAVVYALDGDALFQTLAEAVKLQTRKPKGFDPILVIGIGYPSKEPFDMERRCRDFTMQASEGALPKRPDGSPWPPHGEADDFLDFLETELMPAIAKEWPIDPARQAIVGHSLGGLFTLHALFTRPHLFTHYAAGSPSVWWADNEVLKEMEQFKAGWQREEQRHLLLTIGADELEDMLEGAEEVARGLSPLTEQGLHLEWIKFAGEDHVTVLPAMLSRLPRFLWSGKENT</sequence>
<comment type="caution">
    <text evidence="5">The sequence shown here is derived from an EMBL/GenBank/DDBJ whole genome shotgun (WGS) entry which is preliminary data.</text>
</comment>
<accession>A0A3M8BDQ5</accession>
<evidence type="ECO:0000313" key="6">
    <source>
        <dbReference type="Proteomes" id="UP000276178"/>
    </source>
</evidence>
<comment type="similarity">
    <text evidence="1">Belongs to the esterase D family.</text>
</comment>
<name>A0A3M8BDQ5_9BACL</name>
<dbReference type="InterPro" id="IPR000801">
    <property type="entry name" value="Esterase-like"/>
</dbReference>
<dbReference type="RefSeq" id="WP_122952395.1">
    <property type="nucleotide sequence ID" value="NZ_BJOD01000046.1"/>
</dbReference>
<dbReference type="GeneID" id="82809361"/>
<dbReference type="Proteomes" id="UP000317180">
    <property type="component" value="Unassembled WGS sequence"/>
</dbReference>
<dbReference type="EMBL" id="RHHN01000004">
    <property type="protein sequence ID" value="RNB61539.1"/>
    <property type="molecule type" value="Genomic_DNA"/>
</dbReference>
<dbReference type="AlphaFoldDB" id="A0A3M8BDQ5"/>
<dbReference type="OrthoDB" id="9784036at2"/>
<evidence type="ECO:0000256" key="2">
    <source>
        <dbReference type="ARBA" id="ARBA00022801"/>
    </source>
</evidence>
<dbReference type="PANTHER" id="PTHR40841:SF2">
    <property type="entry name" value="SIDEROPHORE-DEGRADING ESTERASE (EUROFUNG)"/>
    <property type="match status" value="1"/>
</dbReference>
<reference evidence="4 7" key="2">
    <citation type="submission" date="2019-06" db="EMBL/GenBank/DDBJ databases">
        <title>Whole genome shotgun sequence of Brevibacillus agri NBRC 15538.</title>
        <authorList>
            <person name="Hosoyama A."/>
            <person name="Uohara A."/>
            <person name="Ohji S."/>
            <person name="Ichikawa N."/>
        </authorList>
    </citation>
    <scope>NUCLEOTIDE SEQUENCE [LARGE SCALE GENOMIC DNA]</scope>
    <source>
        <strain evidence="4 7">NBRC 15538</strain>
    </source>
</reference>
<evidence type="ECO:0000313" key="5">
    <source>
        <dbReference type="EMBL" id="RNB61539.1"/>
    </source>
</evidence>
<evidence type="ECO:0000256" key="3">
    <source>
        <dbReference type="SAM" id="MobiDB-lite"/>
    </source>
</evidence>
<reference evidence="5 6" key="1">
    <citation type="submission" date="2018-10" db="EMBL/GenBank/DDBJ databases">
        <title>Phylogenomics of Brevibacillus.</title>
        <authorList>
            <person name="Dunlap C."/>
        </authorList>
    </citation>
    <scope>NUCLEOTIDE SEQUENCE [LARGE SCALE GENOMIC DNA]</scope>
    <source>
        <strain evidence="5 6">NRRL NRS 1219</strain>
    </source>
</reference>
<dbReference type="Proteomes" id="UP000276178">
    <property type="component" value="Unassembled WGS sequence"/>
</dbReference>
<organism evidence="5 6">
    <name type="scientific">Brevibacillus agri</name>
    <dbReference type="NCBI Taxonomy" id="51101"/>
    <lineage>
        <taxon>Bacteria</taxon>
        <taxon>Bacillati</taxon>
        <taxon>Bacillota</taxon>
        <taxon>Bacilli</taxon>
        <taxon>Bacillales</taxon>
        <taxon>Paenibacillaceae</taxon>
        <taxon>Brevibacillus</taxon>
    </lineage>
</organism>
<feature type="region of interest" description="Disordered" evidence="3">
    <location>
        <begin position="100"/>
        <end position="120"/>
    </location>
</feature>
<evidence type="ECO:0000313" key="4">
    <source>
        <dbReference type="EMBL" id="GED27645.1"/>
    </source>
</evidence>
<dbReference type="InterPro" id="IPR029058">
    <property type="entry name" value="AB_hydrolase_fold"/>
</dbReference>